<keyword evidence="6" id="KW-1185">Reference proteome</keyword>
<dbReference type="EMBL" id="JMSN01000051">
    <property type="protein sequence ID" value="KDN44523.1"/>
    <property type="molecule type" value="Genomic_DNA"/>
</dbReference>
<dbReference type="GeneID" id="25263270"/>
<feature type="transmembrane region" description="Helical" evidence="2">
    <location>
        <begin position="280"/>
        <end position="298"/>
    </location>
</feature>
<protein>
    <submittedName>
        <fullName evidence="5">Uncharacterized protein</fullName>
    </submittedName>
</protein>
<feature type="domain" description="YVC1 N-terminal linker helical" evidence="3">
    <location>
        <begin position="42"/>
        <end position="239"/>
    </location>
</feature>
<dbReference type="Pfam" id="PF23190">
    <property type="entry name" value="LHD_TRPY1"/>
    <property type="match status" value="1"/>
</dbReference>
<dbReference type="AlphaFoldDB" id="A0A066VW60"/>
<dbReference type="Proteomes" id="UP000027361">
    <property type="component" value="Unassembled WGS sequence"/>
</dbReference>
<feature type="region of interest" description="Disordered" evidence="1">
    <location>
        <begin position="567"/>
        <end position="595"/>
    </location>
</feature>
<dbReference type="PANTHER" id="PTHR35859:SF4">
    <property type="entry name" value="MEMBRANE CHANNEL PROTEIN, PUTATIVE (AFU_ORTHOLOGUE AFUA_6G11300)-RELATED"/>
    <property type="match status" value="1"/>
</dbReference>
<feature type="region of interest" description="Disordered" evidence="1">
    <location>
        <begin position="1"/>
        <end position="34"/>
    </location>
</feature>
<dbReference type="HOGENOM" id="CLU_014123_1_0_1"/>
<dbReference type="STRING" id="1037660.A0A066VW60"/>
<keyword evidence="2" id="KW-0812">Transmembrane</keyword>
<feature type="transmembrane region" description="Helical" evidence="2">
    <location>
        <begin position="310"/>
        <end position="331"/>
    </location>
</feature>
<dbReference type="Pfam" id="PF23317">
    <property type="entry name" value="YVC1_C"/>
    <property type="match status" value="1"/>
</dbReference>
<reference evidence="5 6" key="1">
    <citation type="submission" date="2014-05" db="EMBL/GenBank/DDBJ databases">
        <title>Draft genome sequence of a rare smut relative, Tilletiaria anomala UBC 951.</title>
        <authorList>
            <consortium name="DOE Joint Genome Institute"/>
            <person name="Toome M."/>
            <person name="Kuo A."/>
            <person name="Henrissat B."/>
            <person name="Lipzen A."/>
            <person name="Tritt A."/>
            <person name="Yoshinaga Y."/>
            <person name="Zane M."/>
            <person name="Barry K."/>
            <person name="Grigoriev I.V."/>
            <person name="Spatafora J.W."/>
            <person name="Aimea M.C."/>
        </authorList>
    </citation>
    <scope>NUCLEOTIDE SEQUENCE [LARGE SCALE GENOMIC DNA]</scope>
    <source>
        <strain evidence="5 6">UBC 951</strain>
    </source>
</reference>
<dbReference type="PANTHER" id="PTHR35859">
    <property type="entry name" value="NONSELECTIVE CATION CHANNEL PROTEIN"/>
    <property type="match status" value="1"/>
</dbReference>
<feature type="transmembrane region" description="Helical" evidence="2">
    <location>
        <begin position="387"/>
        <end position="407"/>
    </location>
</feature>
<name>A0A066VW60_TILAU</name>
<dbReference type="InParanoid" id="A0A066VW60"/>
<evidence type="ECO:0000313" key="5">
    <source>
        <dbReference type="EMBL" id="KDN44523.1"/>
    </source>
</evidence>
<evidence type="ECO:0000256" key="2">
    <source>
        <dbReference type="SAM" id="Phobius"/>
    </source>
</evidence>
<comment type="caution">
    <text evidence="5">The sequence shown here is derived from an EMBL/GenBank/DDBJ whole genome shotgun (WGS) entry which is preliminary data.</text>
</comment>
<accession>A0A066VW60</accession>
<feature type="transmembrane region" description="Helical" evidence="2">
    <location>
        <begin position="450"/>
        <end position="471"/>
    </location>
</feature>
<dbReference type="OMA" id="YQKCIKY"/>
<feature type="domain" description="Calcium channel YVC1-like C-terminal transmembrane" evidence="4">
    <location>
        <begin position="274"/>
        <end position="553"/>
    </location>
</feature>
<evidence type="ECO:0000259" key="3">
    <source>
        <dbReference type="Pfam" id="PF23190"/>
    </source>
</evidence>
<evidence type="ECO:0000313" key="6">
    <source>
        <dbReference type="Proteomes" id="UP000027361"/>
    </source>
</evidence>
<feature type="transmembrane region" description="Helical" evidence="2">
    <location>
        <begin position="249"/>
        <end position="268"/>
    </location>
</feature>
<evidence type="ECO:0000259" key="4">
    <source>
        <dbReference type="Pfam" id="PF23317"/>
    </source>
</evidence>
<dbReference type="InterPro" id="IPR056337">
    <property type="entry name" value="LHD_YVC1"/>
</dbReference>
<proteinExistence type="predicted"/>
<organism evidence="5 6">
    <name type="scientific">Tilletiaria anomala (strain ATCC 24038 / CBS 436.72 / UBC 951)</name>
    <dbReference type="NCBI Taxonomy" id="1037660"/>
    <lineage>
        <taxon>Eukaryota</taxon>
        <taxon>Fungi</taxon>
        <taxon>Dikarya</taxon>
        <taxon>Basidiomycota</taxon>
        <taxon>Ustilaginomycotina</taxon>
        <taxon>Exobasidiomycetes</taxon>
        <taxon>Georgefischeriales</taxon>
        <taxon>Tilletiariaceae</taxon>
        <taxon>Tilletiaria</taxon>
    </lineage>
</organism>
<dbReference type="InterPro" id="IPR052971">
    <property type="entry name" value="TRP_calcium_channel"/>
</dbReference>
<sequence>MSLQEGRPSADEYAEAGETSPFLHASTSASGTIRGPSPALISALIRRCRALIVRLLPVEIQEKSITSREGIVTRKVLEAFTLVAGDYSEAAPYALLEASRMFSKDSEKDDKSLNEQRALLCEVLARRLVARTEAAWVARAASSFRDEQVAHGPWAMDASHLGLTKKYSRLSSKNESSLPRSTLELAVDRGSIIFLSSPEVQRCVKSLWAGHLIKNYRADGIITFEPYHEVEKPGFWTHFDPSRLAVPRYSYYLSICLWIVFLVLYTISTRTVKTLDVWEILLWIFAAGYLVDDLTRWVKIRGLDNLDFWLIVDVATDTLFIASFVTRMVGFTHPPESQSRDHWQLHAFQLLACLAPLVWLQVMKLLDPLQYFGVIQVVILAMLKQTATFFILLLLVCVGFGQALWALDTADGRQVDNVLAKLADSLTQSILGDPDYDLVSENFGYPVGRILYYLLTFLTSLILSNILIAFFGDAYSRIVGEADNYYEAYFAQKVVTLTRAPDQFVYAAPFNLIEALIIVPLEPFVSRKTYALINHRLQSWMFFLPLAAIALYESRFDAQEAKKRRQRSINGFSDDHDQAAEEGQQGTLEDPILEEEERESQLKLSKVPFRELIAKLPSSHDYIEGKKQEEWLQTDHNVHKLLNEIKALRQQLADALKAGQTAL</sequence>
<keyword evidence="2" id="KW-1133">Transmembrane helix</keyword>
<gene>
    <name evidence="5" type="ORF">K437DRAFT_247796</name>
</gene>
<dbReference type="RefSeq" id="XP_013242797.1">
    <property type="nucleotide sequence ID" value="XM_013387343.1"/>
</dbReference>
<dbReference type="OrthoDB" id="301415at2759"/>
<evidence type="ECO:0000256" key="1">
    <source>
        <dbReference type="SAM" id="MobiDB-lite"/>
    </source>
</evidence>
<feature type="transmembrane region" description="Helical" evidence="2">
    <location>
        <begin position="504"/>
        <end position="525"/>
    </location>
</feature>
<keyword evidence="2" id="KW-0472">Membrane</keyword>
<dbReference type="InterPro" id="IPR056336">
    <property type="entry name" value="YVC1_C"/>
</dbReference>
<feature type="transmembrane region" description="Helical" evidence="2">
    <location>
        <begin position="343"/>
        <end position="366"/>
    </location>
</feature>